<evidence type="ECO:0000313" key="5">
    <source>
        <dbReference type="Proteomes" id="UP000327458"/>
    </source>
</evidence>
<comment type="caution">
    <text evidence="3">The sequence shown here is derived from an EMBL/GenBank/DDBJ whole genome shotgun (WGS) entry which is preliminary data.</text>
</comment>
<protein>
    <recommendedName>
        <fullName evidence="7">P22 coat-protein 5 family protein</fullName>
    </recommendedName>
</protein>
<evidence type="ECO:0000313" key="6">
    <source>
        <dbReference type="Proteomes" id="UP000489351"/>
    </source>
</evidence>
<reference evidence="3 4" key="1">
    <citation type="submission" date="2018-12" db="EMBL/GenBank/DDBJ databases">
        <authorList>
            <person name="Lunina O.N."/>
            <person name="Grouzdev D.S."/>
            <person name="Gorlenko V.M."/>
            <person name="Savvichev A.S."/>
        </authorList>
    </citation>
    <scope>NUCLEOTIDE SEQUENCE [LARGE SCALE GENOMIC DNA]</scope>
    <source>
        <strain evidence="3 4">BrKhr-17</strain>
    </source>
</reference>
<gene>
    <name evidence="3" type="ORF">EKD02_02615</name>
    <name evidence="1" type="ORF">FP507_09925</name>
    <name evidence="2" type="ORF">GJ685_08660</name>
</gene>
<reference evidence="2 6" key="3">
    <citation type="submission" date="2019-11" db="EMBL/GenBank/DDBJ databases">
        <title>Green- and brown-colored morphotypes of Chlorobia in the stratified aquatic ecosystems of Kandalaksha Gulf (White Sea): A model for study of the accessory genome evolution.</title>
        <authorList>
            <person name="Grouzdev D.S."/>
        </authorList>
    </citation>
    <scope>NUCLEOTIDE SEQUENCE [LARGE SCALE GENOMIC DNA]</scope>
    <source>
        <strain evidence="2 6">ZM</strain>
    </source>
</reference>
<evidence type="ECO:0008006" key="7">
    <source>
        <dbReference type="Google" id="ProtNLM"/>
    </source>
</evidence>
<reference evidence="1 5" key="2">
    <citation type="submission" date="2019-07" db="EMBL/GenBank/DDBJ databases">
        <title>Draft genome Sequence of Chlorobium phaeovibrioides sp. strain PhvTcv-s14, from the Phylum Chlorobi.</title>
        <authorList>
            <person name="Babenko V."/>
            <person name="Boldyreva D."/>
            <person name="Kanygina A."/>
            <person name="Selezneva O."/>
            <person name="Akopiyan T."/>
            <person name="Lunina O."/>
        </authorList>
    </citation>
    <scope>NUCLEOTIDE SEQUENCE [LARGE SCALE GENOMIC DNA]</scope>
    <source>
        <strain evidence="1 5">GrTcv12</strain>
    </source>
</reference>
<dbReference type="RefSeq" id="WP_126341532.1">
    <property type="nucleotide sequence ID" value="NZ_RXYJ01000002.1"/>
</dbReference>
<sequence>MANTLNLYDPLFYAQEGLIQLENALGMSARVHRGYDKEPQEKGSTIKISKPGTFLAKDAPSADQDLTPGDTEIRLDRWREVKFSVSDKELAYAGEKIITDHIRPAAYALSNDIDLSLNGLAKSVPWFYNAAATTEVKDLTRVHQVLFNNKVPMNDSLLHLEVGGDLQAGFLELFANSSFAGASSQEVHKSGHIGNRLGFEIFGNQNVGSHVKGTASVATLAVNGAVQKGATSLNLDATAVNGTLVAGDSFSIAGDPQRYVVAATLTAAGNAFSGVQVFPPLAQDAPDNAVVKMDLTNHVENLAFHRNAFALGMAPLSELGNEFGAKVASVVNEKNGLAIRSRMWYDGDNSRVKIALDVLYGIKCLDANLACKLRKV</sequence>
<organism evidence="3 4">
    <name type="scientific">Chlorobium phaeovibrioides</name>
    <dbReference type="NCBI Taxonomy" id="1094"/>
    <lineage>
        <taxon>Bacteria</taxon>
        <taxon>Pseudomonadati</taxon>
        <taxon>Chlorobiota</taxon>
        <taxon>Chlorobiia</taxon>
        <taxon>Chlorobiales</taxon>
        <taxon>Chlorobiaceae</taxon>
        <taxon>Chlorobium/Pelodictyon group</taxon>
        <taxon>Chlorobium</taxon>
    </lineage>
</organism>
<evidence type="ECO:0000313" key="1">
    <source>
        <dbReference type="EMBL" id="KAA6230576.1"/>
    </source>
</evidence>
<dbReference type="Proteomes" id="UP000489351">
    <property type="component" value="Unassembled WGS sequence"/>
</dbReference>
<evidence type="ECO:0000313" key="2">
    <source>
        <dbReference type="EMBL" id="MWV55124.1"/>
    </source>
</evidence>
<dbReference type="Proteomes" id="UP000279908">
    <property type="component" value="Unassembled WGS sequence"/>
</dbReference>
<evidence type="ECO:0000313" key="3">
    <source>
        <dbReference type="EMBL" id="RTY39583.1"/>
    </source>
</evidence>
<proteinExistence type="predicted"/>
<accession>A0A432AWG6</accession>
<dbReference type="EMBL" id="VMRG01000002">
    <property type="protein sequence ID" value="KAA6230576.1"/>
    <property type="molecule type" value="Genomic_DNA"/>
</dbReference>
<dbReference type="EMBL" id="RXYK01000002">
    <property type="protein sequence ID" value="RTY39583.1"/>
    <property type="molecule type" value="Genomic_DNA"/>
</dbReference>
<evidence type="ECO:0000313" key="4">
    <source>
        <dbReference type="Proteomes" id="UP000279908"/>
    </source>
</evidence>
<dbReference type="EMBL" id="WUBZ01000048">
    <property type="protein sequence ID" value="MWV55124.1"/>
    <property type="molecule type" value="Genomic_DNA"/>
</dbReference>
<keyword evidence="6" id="KW-1185">Reference proteome</keyword>
<dbReference type="Proteomes" id="UP000327458">
    <property type="component" value="Unassembled WGS sequence"/>
</dbReference>
<dbReference type="AlphaFoldDB" id="A0A432AWG6"/>
<name>A0A432AWG6_CHLPH</name>